<name>A0A137PBQ5_CONC2</name>
<organism evidence="2 3">
    <name type="scientific">Conidiobolus coronatus (strain ATCC 28846 / CBS 209.66 / NRRL 28638)</name>
    <name type="common">Delacroixia coronata</name>
    <dbReference type="NCBI Taxonomy" id="796925"/>
    <lineage>
        <taxon>Eukaryota</taxon>
        <taxon>Fungi</taxon>
        <taxon>Fungi incertae sedis</taxon>
        <taxon>Zoopagomycota</taxon>
        <taxon>Entomophthoromycotina</taxon>
        <taxon>Entomophthoromycetes</taxon>
        <taxon>Entomophthorales</taxon>
        <taxon>Ancylistaceae</taxon>
        <taxon>Conidiobolus</taxon>
    </lineage>
</organism>
<evidence type="ECO:0000313" key="2">
    <source>
        <dbReference type="EMBL" id="KXN72439.1"/>
    </source>
</evidence>
<feature type="compositionally biased region" description="Basic and acidic residues" evidence="1">
    <location>
        <begin position="153"/>
        <end position="169"/>
    </location>
</feature>
<gene>
    <name evidence="2" type="ORF">CONCODRAFT_77806</name>
</gene>
<feature type="compositionally biased region" description="Basic residues" evidence="1">
    <location>
        <begin position="170"/>
        <end position="181"/>
    </location>
</feature>
<evidence type="ECO:0000256" key="1">
    <source>
        <dbReference type="SAM" id="MobiDB-lite"/>
    </source>
</evidence>
<sequence>MDCRVLYDEMSKIIPSIRDISPQYSNSNSPPGDFDDSSSIFSYEDIGWGETVNGSTRSSISSIGSFAHVSSDPEGDVRTINIGGPISISPTSARSFSLSSVTSVRLNPSVPLTPPGGNSRNHSVCSNGISNFILKSPPSSKRRTSSVSQRDLFTVKEDPSQHKSTDTEKRTHKSHSSRSKRSGTENGQSSSRKLNETSALLHTTSHRIDQGMALLLQTLQRLEFLEKKVEGVVSKKPSIHTGQGRMSSPASPDPDRIQMYSSPRAHCSSQATNVIIRSTHTSPVESRASSTC</sequence>
<feature type="region of interest" description="Disordered" evidence="1">
    <location>
        <begin position="235"/>
        <end position="254"/>
    </location>
</feature>
<evidence type="ECO:0000313" key="3">
    <source>
        <dbReference type="Proteomes" id="UP000070444"/>
    </source>
</evidence>
<keyword evidence="3" id="KW-1185">Reference proteome</keyword>
<protein>
    <submittedName>
        <fullName evidence="2">Uncharacterized protein</fullName>
    </submittedName>
</protein>
<accession>A0A137PBQ5</accession>
<feature type="region of interest" description="Disordered" evidence="1">
    <location>
        <begin position="132"/>
        <end position="194"/>
    </location>
</feature>
<feature type="compositionally biased region" description="Polar residues" evidence="1">
    <location>
        <begin position="184"/>
        <end position="194"/>
    </location>
</feature>
<feature type="compositionally biased region" description="Polar residues" evidence="1">
    <location>
        <begin position="240"/>
        <end position="250"/>
    </location>
</feature>
<dbReference type="EMBL" id="KQ964453">
    <property type="protein sequence ID" value="KXN72439.1"/>
    <property type="molecule type" value="Genomic_DNA"/>
</dbReference>
<dbReference type="Proteomes" id="UP000070444">
    <property type="component" value="Unassembled WGS sequence"/>
</dbReference>
<proteinExistence type="predicted"/>
<reference evidence="2 3" key="1">
    <citation type="journal article" date="2015" name="Genome Biol. Evol.">
        <title>Phylogenomic analyses indicate that early fungi evolved digesting cell walls of algal ancestors of land plants.</title>
        <authorList>
            <person name="Chang Y."/>
            <person name="Wang S."/>
            <person name="Sekimoto S."/>
            <person name="Aerts A.L."/>
            <person name="Choi C."/>
            <person name="Clum A."/>
            <person name="LaButti K.M."/>
            <person name="Lindquist E.A."/>
            <person name="Yee Ngan C."/>
            <person name="Ohm R.A."/>
            <person name="Salamov A.A."/>
            <person name="Grigoriev I.V."/>
            <person name="Spatafora J.W."/>
            <person name="Berbee M.L."/>
        </authorList>
    </citation>
    <scope>NUCLEOTIDE SEQUENCE [LARGE SCALE GENOMIC DNA]</scope>
    <source>
        <strain evidence="2 3">NRRL 28638</strain>
    </source>
</reference>
<dbReference type="AlphaFoldDB" id="A0A137PBQ5"/>